<name>A0A0V0QDY4_PSEPJ</name>
<dbReference type="AlphaFoldDB" id="A0A0V0QDY4"/>
<comment type="caution">
    <text evidence="10">The sequence shown here is derived from an EMBL/GenBank/DDBJ whole genome shotgun (WGS) entry which is preliminary data.</text>
</comment>
<comment type="similarity">
    <text evidence="3 9">Belongs to the class-III pyridoxal-phosphate-dependent aminotransferase family.</text>
</comment>
<dbReference type="Gene3D" id="3.40.640.10">
    <property type="entry name" value="Type I PLP-dependent aspartate aminotransferase-like (Major domain)"/>
    <property type="match status" value="1"/>
</dbReference>
<dbReference type="Pfam" id="PF00202">
    <property type="entry name" value="Aminotran_3"/>
    <property type="match status" value="1"/>
</dbReference>
<evidence type="ECO:0000256" key="2">
    <source>
        <dbReference type="ARBA" id="ARBA00004173"/>
    </source>
</evidence>
<organism evidence="10 11">
    <name type="scientific">Pseudocohnilembus persalinus</name>
    <name type="common">Ciliate</name>
    <dbReference type="NCBI Taxonomy" id="266149"/>
    <lineage>
        <taxon>Eukaryota</taxon>
        <taxon>Sar</taxon>
        <taxon>Alveolata</taxon>
        <taxon>Ciliophora</taxon>
        <taxon>Intramacronucleata</taxon>
        <taxon>Oligohymenophorea</taxon>
        <taxon>Scuticociliatia</taxon>
        <taxon>Philasterida</taxon>
        <taxon>Pseudocohnilembidae</taxon>
        <taxon>Pseudocohnilembus</taxon>
    </lineage>
</organism>
<dbReference type="GO" id="GO:0019481">
    <property type="term" value="P:L-alanine catabolic process, by transamination"/>
    <property type="evidence" value="ECO:0007669"/>
    <property type="project" value="TreeGrafter"/>
</dbReference>
<keyword evidence="7 10" id="KW-0808">Transferase</keyword>
<dbReference type="GO" id="GO:0005739">
    <property type="term" value="C:mitochondrion"/>
    <property type="evidence" value="ECO:0007669"/>
    <property type="project" value="UniProtKB-SubCell"/>
</dbReference>
<dbReference type="SUPFAM" id="SSF53383">
    <property type="entry name" value="PLP-dependent transferases"/>
    <property type="match status" value="1"/>
</dbReference>
<evidence type="ECO:0000256" key="8">
    <source>
        <dbReference type="ARBA" id="ARBA00022898"/>
    </source>
</evidence>
<reference evidence="10 11" key="1">
    <citation type="journal article" date="2015" name="Sci. Rep.">
        <title>Genome of the facultative scuticociliatosis pathogen Pseudocohnilembus persalinus provides insight into its virulence through horizontal gene transfer.</title>
        <authorList>
            <person name="Xiong J."/>
            <person name="Wang G."/>
            <person name="Cheng J."/>
            <person name="Tian M."/>
            <person name="Pan X."/>
            <person name="Warren A."/>
            <person name="Jiang C."/>
            <person name="Yuan D."/>
            <person name="Miao W."/>
        </authorList>
    </citation>
    <scope>NUCLEOTIDE SEQUENCE [LARGE SCALE GENOMIC DNA]</scope>
    <source>
        <strain evidence="10">36N120E</strain>
    </source>
</reference>
<dbReference type="PIRSF" id="PIRSF000521">
    <property type="entry name" value="Transaminase_4ab_Lys_Orn"/>
    <property type="match status" value="1"/>
</dbReference>
<dbReference type="OMA" id="GHTYMGH"/>
<evidence type="ECO:0000256" key="3">
    <source>
        <dbReference type="ARBA" id="ARBA00008954"/>
    </source>
</evidence>
<dbReference type="PANTHER" id="PTHR45688">
    <property type="match status" value="1"/>
</dbReference>
<evidence type="ECO:0000256" key="9">
    <source>
        <dbReference type="RuleBase" id="RU003560"/>
    </source>
</evidence>
<evidence type="ECO:0000313" key="10">
    <source>
        <dbReference type="EMBL" id="KRX00423.1"/>
    </source>
</evidence>
<evidence type="ECO:0000256" key="5">
    <source>
        <dbReference type="ARBA" id="ARBA00013049"/>
    </source>
</evidence>
<dbReference type="InterPro" id="IPR005814">
    <property type="entry name" value="Aminotrans_3"/>
</dbReference>
<comment type="subunit">
    <text evidence="4">Homotetramer.</text>
</comment>
<dbReference type="CDD" id="cd00610">
    <property type="entry name" value="OAT_like"/>
    <property type="match status" value="1"/>
</dbReference>
<keyword evidence="6" id="KW-0032">Aminotransferase</keyword>
<proteinExistence type="inferred from homology"/>
<dbReference type="InParanoid" id="A0A0V0QDY4"/>
<sequence>MPSIDFKPKPYTGRPKEEIAKLRKEKLNPGIFKVYSDFFYATQGYMQYIYDEKGQQHLDLFGGICTVSVGHCHPVFNEKLKEQIDKLQHISTLYLTEQASLLAEKIGKKLPPDLDNVYFVNSGSEANELALLMAQLYTGNNDIIALQHAYHGAGTTSNNLTSLRTWRYNVPSQIQVKHAVSPYNYRSPLGKCTIEESTRHAIDNLRRQIDFGGSGDIALYYSEPAYQGVGGIMPTAGDGTYHKQAYQIIRDAGGLCLADEVQSGWGRLGNRYWGFEKQGVTPDFVTGAKSMGNGIPLAMVVTRKEIADKLAGKLHFNTFGGNPISCAAGLAVMDIIESDNLQENCKKTGDRFLQGLKKLQDKHQIVGDVRGEGLQIGVELVADRESLKPLSAATMGKLMDETLKHRILIGKGGLYGNILRIQPPMCITEGDVDYTLAVLDQVFQNVRIE</sequence>
<dbReference type="PANTHER" id="PTHR45688:SF3">
    <property type="entry name" value="ALANINE--GLYOXYLATE AMINOTRANSFERASE 2, MITOCHONDRIAL"/>
    <property type="match status" value="1"/>
</dbReference>
<evidence type="ECO:0000256" key="1">
    <source>
        <dbReference type="ARBA" id="ARBA00001933"/>
    </source>
</evidence>
<dbReference type="EC" id="2.6.1.44" evidence="5"/>
<dbReference type="Gene3D" id="3.90.1150.10">
    <property type="entry name" value="Aspartate Aminotransferase, domain 1"/>
    <property type="match status" value="1"/>
</dbReference>
<dbReference type="GO" id="GO:0009436">
    <property type="term" value="P:glyoxylate catabolic process"/>
    <property type="evidence" value="ECO:0007669"/>
    <property type="project" value="TreeGrafter"/>
</dbReference>
<protein>
    <recommendedName>
        <fullName evidence="5">alanine--glyoxylate transaminase</fullName>
        <ecNumber evidence="5">2.6.1.44</ecNumber>
    </recommendedName>
</protein>
<dbReference type="GO" id="GO:0030170">
    <property type="term" value="F:pyridoxal phosphate binding"/>
    <property type="evidence" value="ECO:0007669"/>
    <property type="project" value="InterPro"/>
</dbReference>
<comment type="subcellular location">
    <subcellularLocation>
        <location evidence="2">Mitochondrion</location>
    </subcellularLocation>
</comment>
<evidence type="ECO:0000256" key="6">
    <source>
        <dbReference type="ARBA" id="ARBA00022576"/>
    </source>
</evidence>
<dbReference type="Proteomes" id="UP000054937">
    <property type="component" value="Unassembled WGS sequence"/>
</dbReference>
<dbReference type="InterPro" id="IPR015421">
    <property type="entry name" value="PyrdxlP-dep_Trfase_major"/>
</dbReference>
<keyword evidence="11" id="KW-1185">Reference proteome</keyword>
<evidence type="ECO:0000256" key="7">
    <source>
        <dbReference type="ARBA" id="ARBA00022679"/>
    </source>
</evidence>
<dbReference type="EMBL" id="LDAU01000191">
    <property type="protein sequence ID" value="KRX00423.1"/>
    <property type="molecule type" value="Genomic_DNA"/>
</dbReference>
<dbReference type="GO" id="GO:0008453">
    <property type="term" value="F:alanine-glyoxylate transaminase activity"/>
    <property type="evidence" value="ECO:0007669"/>
    <property type="project" value="UniProtKB-EC"/>
</dbReference>
<comment type="cofactor">
    <cofactor evidence="1">
        <name>pyridoxal 5'-phosphate</name>
        <dbReference type="ChEBI" id="CHEBI:597326"/>
    </cofactor>
</comment>
<evidence type="ECO:0000256" key="4">
    <source>
        <dbReference type="ARBA" id="ARBA00011881"/>
    </source>
</evidence>
<dbReference type="InterPro" id="IPR015424">
    <property type="entry name" value="PyrdxlP-dep_Trfase"/>
</dbReference>
<dbReference type="InterPro" id="IPR015422">
    <property type="entry name" value="PyrdxlP-dep_Trfase_small"/>
</dbReference>
<evidence type="ECO:0000313" key="11">
    <source>
        <dbReference type="Proteomes" id="UP000054937"/>
    </source>
</evidence>
<keyword evidence="8 9" id="KW-0663">Pyridoxal phosphate</keyword>
<accession>A0A0V0QDY4</accession>
<dbReference type="OrthoDB" id="425114at2759"/>
<gene>
    <name evidence="10" type="ORF">PPERSA_05600</name>
</gene>